<reference evidence="6" key="1">
    <citation type="journal article" date="2014" name="Front. Microbiol.">
        <title>High frequency of phylogenetically diverse reductive dehalogenase-homologous genes in deep subseafloor sedimentary metagenomes.</title>
        <authorList>
            <person name="Kawai M."/>
            <person name="Futagami T."/>
            <person name="Toyoda A."/>
            <person name="Takaki Y."/>
            <person name="Nishi S."/>
            <person name="Hori S."/>
            <person name="Arai W."/>
            <person name="Tsubouchi T."/>
            <person name="Morono Y."/>
            <person name="Uchiyama I."/>
            <person name="Ito T."/>
            <person name="Fujiyama A."/>
            <person name="Inagaki F."/>
            <person name="Takami H."/>
        </authorList>
    </citation>
    <scope>NUCLEOTIDE SEQUENCE</scope>
    <source>
        <strain evidence="6">Expedition CK06-06</strain>
    </source>
</reference>
<accession>X1B7E1</accession>
<name>X1B7E1_9ZZZZ</name>
<dbReference type="PROSITE" id="PS00092">
    <property type="entry name" value="N6_MTASE"/>
    <property type="match status" value="1"/>
</dbReference>
<keyword evidence="4" id="KW-0949">S-adenosyl-L-methionine</keyword>
<dbReference type="GO" id="GO:0008170">
    <property type="term" value="F:N-methyltransferase activity"/>
    <property type="evidence" value="ECO:0007669"/>
    <property type="project" value="InterPro"/>
</dbReference>
<dbReference type="EMBL" id="BART01017634">
    <property type="protein sequence ID" value="GAG80043.1"/>
    <property type="molecule type" value="Genomic_DNA"/>
</dbReference>
<dbReference type="GO" id="GO:0032259">
    <property type="term" value="P:methylation"/>
    <property type="evidence" value="ECO:0007669"/>
    <property type="project" value="UniProtKB-KW"/>
</dbReference>
<organism evidence="6">
    <name type="scientific">marine sediment metagenome</name>
    <dbReference type="NCBI Taxonomy" id="412755"/>
    <lineage>
        <taxon>unclassified sequences</taxon>
        <taxon>metagenomes</taxon>
        <taxon>ecological metagenomes</taxon>
    </lineage>
</organism>
<dbReference type="SUPFAM" id="SSF53335">
    <property type="entry name" value="S-adenosyl-L-methionine-dependent methyltransferases"/>
    <property type="match status" value="1"/>
</dbReference>
<evidence type="ECO:0000256" key="3">
    <source>
        <dbReference type="ARBA" id="ARBA00022679"/>
    </source>
</evidence>
<comment type="caution">
    <text evidence="6">The sequence shown here is derived from an EMBL/GenBank/DDBJ whole genome shotgun (WGS) entry which is preliminary data.</text>
</comment>
<dbReference type="Gene3D" id="3.40.50.150">
    <property type="entry name" value="Vaccinia Virus protein VP39"/>
    <property type="match status" value="1"/>
</dbReference>
<evidence type="ECO:0000256" key="2">
    <source>
        <dbReference type="ARBA" id="ARBA00022603"/>
    </source>
</evidence>
<sequence>PILKEVKNKEIIIDKNKPVNLLIEGDNYHSLSVLNYTHNKAIDVIYIDPPYNTGNKEFVFNDKIVDLEDGYCHSKWLSFIRSRLRLAKNLLKDSGAIFISIDDNEIAQVKLLMDDPSLFGANNFVAIFPRKSGIAPRIDAKHISVGHDYVVCYARNYNLLKLSKVSMADDTSYKYEDEFVEIRGRYKLNKLDRGSIHYSESLVYPIRSPAGTRVWPGGEKGRKNWTWRWSKDKVKWGLKNKYIVFKKTKNKWSIYFKQYKFVDNKGNPIERAIPHKSIILDFPNEQGSRELENIFDER</sequence>
<keyword evidence="2" id="KW-0489">Methyltransferase</keyword>
<evidence type="ECO:0000256" key="4">
    <source>
        <dbReference type="ARBA" id="ARBA00022691"/>
    </source>
</evidence>
<dbReference type="InterPro" id="IPR002295">
    <property type="entry name" value="N4/N6-MTase_EcoPI_Mod-like"/>
</dbReference>
<keyword evidence="3" id="KW-0808">Transferase</keyword>
<dbReference type="Pfam" id="PF01555">
    <property type="entry name" value="N6_N4_Mtase"/>
    <property type="match status" value="1"/>
</dbReference>
<proteinExistence type="inferred from homology"/>
<gene>
    <name evidence="6" type="ORF">S01H4_33491</name>
</gene>
<dbReference type="AlphaFoldDB" id="X1B7E1"/>
<evidence type="ECO:0000256" key="1">
    <source>
        <dbReference type="ARBA" id="ARBA00006594"/>
    </source>
</evidence>
<dbReference type="InterPro" id="IPR029063">
    <property type="entry name" value="SAM-dependent_MTases_sf"/>
</dbReference>
<comment type="similarity">
    <text evidence="1">Belongs to the N(4)/N(6)-methyltransferase family.</text>
</comment>
<feature type="non-terminal residue" evidence="6">
    <location>
        <position position="1"/>
    </location>
</feature>
<dbReference type="GO" id="GO:0003677">
    <property type="term" value="F:DNA binding"/>
    <property type="evidence" value="ECO:0007669"/>
    <property type="project" value="InterPro"/>
</dbReference>
<dbReference type="InterPro" id="IPR002941">
    <property type="entry name" value="DNA_methylase_N4/N6"/>
</dbReference>
<feature type="domain" description="DNA methylase N-4/N-6" evidence="5">
    <location>
        <begin position="42"/>
        <end position="218"/>
    </location>
</feature>
<dbReference type="PRINTS" id="PR00506">
    <property type="entry name" value="D21N6MTFRASE"/>
</dbReference>
<dbReference type="InterPro" id="IPR002052">
    <property type="entry name" value="DNA_methylase_N6_adenine_CS"/>
</dbReference>
<protein>
    <recommendedName>
        <fullName evidence="5">DNA methylase N-4/N-6 domain-containing protein</fullName>
    </recommendedName>
</protein>
<evidence type="ECO:0000313" key="6">
    <source>
        <dbReference type="EMBL" id="GAG80043.1"/>
    </source>
</evidence>
<feature type="non-terminal residue" evidence="6">
    <location>
        <position position="298"/>
    </location>
</feature>
<evidence type="ECO:0000259" key="5">
    <source>
        <dbReference type="Pfam" id="PF01555"/>
    </source>
</evidence>